<keyword evidence="3" id="KW-1185">Reference proteome</keyword>
<reference evidence="3" key="1">
    <citation type="journal article" date="2019" name="Int. J. Syst. Evol. Microbiol.">
        <title>The Global Catalogue of Microorganisms (GCM) 10K type strain sequencing project: providing services to taxonomists for standard genome sequencing and annotation.</title>
        <authorList>
            <consortium name="The Broad Institute Genomics Platform"/>
            <consortium name="The Broad Institute Genome Sequencing Center for Infectious Disease"/>
            <person name="Wu L."/>
            <person name="Ma J."/>
        </authorList>
    </citation>
    <scope>NUCLEOTIDE SEQUENCE [LARGE SCALE GENOMIC DNA]</scope>
    <source>
        <strain evidence="3">JCM 31290</strain>
    </source>
</reference>
<accession>A0ABP8GEE3</accession>
<evidence type="ECO:0000256" key="1">
    <source>
        <dbReference type="SAM" id="MobiDB-lite"/>
    </source>
</evidence>
<dbReference type="Proteomes" id="UP001501115">
    <property type="component" value="Unassembled WGS sequence"/>
</dbReference>
<gene>
    <name evidence="2" type="ORF">GCM10023086_48290</name>
</gene>
<proteinExistence type="predicted"/>
<evidence type="ECO:0000313" key="3">
    <source>
        <dbReference type="Proteomes" id="UP001501115"/>
    </source>
</evidence>
<sequence>MALQFCQRQVERGHDGTSQESVAIQKLAMDNGRQVPGVYPASTGIQRRAGAPYDRRDTH</sequence>
<dbReference type="EMBL" id="BAABET010000007">
    <property type="protein sequence ID" value="GAA4322848.1"/>
    <property type="molecule type" value="Genomic_DNA"/>
</dbReference>
<evidence type="ECO:0000313" key="2">
    <source>
        <dbReference type="EMBL" id="GAA4322848.1"/>
    </source>
</evidence>
<name>A0ABP8GEE3_9ACTN</name>
<comment type="caution">
    <text evidence="2">The sequence shown here is derived from an EMBL/GenBank/DDBJ whole genome shotgun (WGS) entry which is preliminary data.</text>
</comment>
<feature type="region of interest" description="Disordered" evidence="1">
    <location>
        <begin position="35"/>
        <end position="59"/>
    </location>
</feature>
<protein>
    <submittedName>
        <fullName evidence="2">Uncharacterized protein</fullName>
    </submittedName>
</protein>
<organism evidence="2 3">
    <name type="scientific">Streptomyces venetus</name>
    <dbReference type="NCBI Taxonomy" id="1701086"/>
    <lineage>
        <taxon>Bacteria</taxon>
        <taxon>Bacillati</taxon>
        <taxon>Actinomycetota</taxon>
        <taxon>Actinomycetes</taxon>
        <taxon>Kitasatosporales</taxon>
        <taxon>Streptomycetaceae</taxon>
        <taxon>Streptomyces</taxon>
    </lineage>
</organism>